<feature type="non-terminal residue" evidence="1">
    <location>
        <position position="115"/>
    </location>
</feature>
<proteinExistence type="predicted"/>
<reference evidence="1" key="1">
    <citation type="journal article" date="2019" name="Sci. Rep.">
        <title>Draft genome of Tanacetum cinerariifolium, the natural source of mosquito coil.</title>
        <authorList>
            <person name="Yamashiro T."/>
            <person name="Shiraishi A."/>
            <person name="Satake H."/>
            <person name="Nakayama K."/>
        </authorList>
    </citation>
    <scope>NUCLEOTIDE SEQUENCE</scope>
</reference>
<sequence length="115" mass="12737">NPHIYISCIKQFWNIAFVKCSDDVTRLQALDDKKKIVISENQVGDLSTHTTRFISLALTQKVFANIRRVGKGFLGLETTLFAGMLADRQPAEEGLVDEQVQVDDAVAAAVEENVT</sequence>
<comment type="caution">
    <text evidence="1">The sequence shown here is derived from an EMBL/GenBank/DDBJ whole genome shotgun (WGS) entry which is preliminary data.</text>
</comment>
<evidence type="ECO:0008006" key="2">
    <source>
        <dbReference type="Google" id="ProtNLM"/>
    </source>
</evidence>
<gene>
    <name evidence="1" type="ORF">Tci_838024</name>
</gene>
<dbReference type="AlphaFoldDB" id="A0A699QJC5"/>
<evidence type="ECO:0000313" key="1">
    <source>
        <dbReference type="EMBL" id="GFC66054.1"/>
    </source>
</evidence>
<organism evidence="1">
    <name type="scientific">Tanacetum cinerariifolium</name>
    <name type="common">Dalmatian daisy</name>
    <name type="synonym">Chrysanthemum cinerariifolium</name>
    <dbReference type="NCBI Taxonomy" id="118510"/>
    <lineage>
        <taxon>Eukaryota</taxon>
        <taxon>Viridiplantae</taxon>
        <taxon>Streptophyta</taxon>
        <taxon>Embryophyta</taxon>
        <taxon>Tracheophyta</taxon>
        <taxon>Spermatophyta</taxon>
        <taxon>Magnoliopsida</taxon>
        <taxon>eudicotyledons</taxon>
        <taxon>Gunneridae</taxon>
        <taxon>Pentapetalae</taxon>
        <taxon>asterids</taxon>
        <taxon>campanulids</taxon>
        <taxon>Asterales</taxon>
        <taxon>Asteraceae</taxon>
        <taxon>Asteroideae</taxon>
        <taxon>Anthemideae</taxon>
        <taxon>Anthemidinae</taxon>
        <taxon>Tanacetum</taxon>
    </lineage>
</organism>
<name>A0A699QJC5_TANCI</name>
<protein>
    <recommendedName>
        <fullName evidence="2">Xylulose kinase-1</fullName>
    </recommendedName>
</protein>
<accession>A0A699QJC5</accession>
<feature type="non-terminal residue" evidence="1">
    <location>
        <position position="1"/>
    </location>
</feature>
<dbReference type="EMBL" id="BKCJ011009364">
    <property type="protein sequence ID" value="GFC66054.1"/>
    <property type="molecule type" value="Genomic_DNA"/>
</dbReference>